<sequence length="53" mass="6210">MGNPWFYNRIWANPNWFYNQLGFGNPAYGQALCKSHDSCIKHSKSEFKEIILS</sequence>
<gene>
    <name evidence="1" type="ORF">KP509_02G114600</name>
</gene>
<organism evidence="1 2">
    <name type="scientific">Ceratopteris richardii</name>
    <name type="common">Triangle waterfern</name>
    <dbReference type="NCBI Taxonomy" id="49495"/>
    <lineage>
        <taxon>Eukaryota</taxon>
        <taxon>Viridiplantae</taxon>
        <taxon>Streptophyta</taxon>
        <taxon>Embryophyta</taxon>
        <taxon>Tracheophyta</taxon>
        <taxon>Polypodiopsida</taxon>
        <taxon>Polypodiidae</taxon>
        <taxon>Polypodiales</taxon>
        <taxon>Pteridineae</taxon>
        <taxon>Pteridaceae</taxon>
        <taxon>Parkerioideae</taxon>
        <taxon>Ceratopteris</taxon>
    </lineage>
</organism>
<dbReference type="EMBL" id="CM035407">
    <property type="protein sequence ID" value="KAH7445247.1"/>
    <property type="molecule type" value="Genomic_DNA"/>
</dbReference>
<comment type="caution">
    <text evidence="1">The sequence shown here is derived from an EMBL/GenBank/DDBJ whole genome shotgun (WGS) entry which is preliminary data.</text>
</comment>
<reference evidence="1" key="1">
    <citation type="submission" date="2021-08" db="EMBL/GenBank/DDBJ databases">
        <title>WGS assembly of Ceratopteris richardii.</title>
        <authorList>
            <person name="Marchant D.B."/>
            <person name="Chen G."/>
            <person name="Jenkins J."/>
            <person name="Shu S."/>
            <person name="Leebens-Mack J."/>
            <person name="Grimwood J."/>
            <person name="Schmutz J."/>
            <person name="Soltis P."/>
            <person name="Soltis D."/>
            <person name="Chen Z.-H."/>
        </authorList>
    </citation>
    <scope>NUCLEOTIDE SEQUENCE</scope>
    <source>
        <strain evidence="1">Whitten #5841</strain>
        <tissue evidence="1">Leaf</tissue>
    </source>
</reference>
<keyword evidence="2" id="KW-1185">Reference proteome</keyword>
<proteinExistence type="predicted"/>
<evidence type="ECO:0000313" key="2">
    <source>
        <dbReference type="Proteomes" id="UP000825935"/>
    </source>
</evidence>
<name>A0A8T2V9W3_CERRI</name>
<protein>
    <submittedName>
        <fullName evidence="1">Uncharacterized protein</fullName>
    </submittedName>
</protein>
<dbReference type="Proteomes" id="UP000825935">
    <property type="component" value="Chromosome 2"/>
</dbReference>
<dbReference type="AlphaFoldDB" id="A0A8T2V9W3"/>
<accession>A0A8T2V9W3</accession>
<evidence type="ECO:0000313" key="1">
    <source>
        <dbReference type="EMBL" id="KAH7445247.1"/>
    </source>
</evidence>